<dbReference type="SUPFAM" id="SSF52025">
    <property type="entry name" value="PA domain"/>
    <property type="match status" value="1"/>
</dbReference>
<evidence type="ECO:0000313" key="12">
    <source>
        <dbReference type="Proteomes" id="UP000291343"/>
    </source>
</evidence>
<dbReference type="InterPro" id="IPR046450">
    <property type="entry name" value="PA_dom_sf"/>
</dbReference>
<evidence type="ECO:0000259" key="10">
    <source>
        <dbReference type="PROSITE" id="PS50089"/>
    </source>
</evidence>
<protein>
    <recommendedName>
        <fullName evidence="10">RING-type domain-containing protein</fullName>
    </recommendedName>
</protein>
<comment type="caution">
    <text evidence="11">The sequence shown here is derived from an EMBL/GenBank/DDBJ whole genome shotgun (WGS) entry which is preliminary data.</text>
</comment>
<evidence type="ECO:0000256" key="6">
    <source>
        <dbReference type="ARBA" id="ARBA00022989"/>
    </source>
</evidence>
<dbReference type="GO" id="GO:0016020">
    <property type="term" value="C:membrane"/>
    <property type="evidence" value="ECO:0007669"/>
    <property type="project" value="UniProtKB-SubCell"/>
</dbReference>
<feature type="transmembrane region" description="Helical" evidence="9">
    <location>
        <begin position="193"/>
        <end position="216"/>
    </location>
</feature>
<dbReference type="Pfam" id="PF13639">
    <property type="entry name" value="zf-RING_2"/>
    <property type="match status" value="1"/>
</dbReference>
<keyword evidence="3" id="KW-0479">Metal-binding</keyword>
<reference evidence="11 12" key="1">
    <citation type="journal article" date="2017" name="Gigascience">
        <title>Genome sequence of the small brown planthopper, Laodelphax striatellus.</title>
        <authorList>
            <person name="Zhu J."/>
            <person name="Jiang F."/>
            <person name="Wang X."/>
            <person name="Yang P."/>
            <person name="Bao Y."/>
            <person name="Zhao W."/>
            <person name="Wang W."/>
            <person name="Lu H."/>
            <person name="Wang Q."/>
            <person name="Cui N."/>
            <person name="Li J."/>
            <person name="Chen X."/>
            <person name="Luo L."/>
            <person name="Yu J."/>
            <person name="Kang L."/>
            <person name="Cui F."/>
        </authorList>
    </citation>
    <scope>NUCLEOTIDE SEQUENCE [LARGE SCALE GENOMIC DNA]</scope>
    <source>
        <strain evidence="11">Lst14</strain>
    </source>
</reference>
<feature type="non-terminal residue" evidence="11">
    <location>
        <position position="1"/>
    </location>
</feature>
<keyword evidence="6 9" id="KW-1133">Transmembrane helix</keyword>
<gene>
    <name evidence="11" type="ORF">LSTR_LSTR003466</name>
</gene>
<evidence type="ECO:0000256" key="3">
    <source>
        <dbReference type="ARBA" id="ARBA00022723"/>
    </source>
</evidence>
<evidence type="ECO:0000256" key="1">
    <source>
        <dbReference type="ARBA" id="ARBA00004167"/>
    </source>
</evidence>
<evidence type="ECO:0000256" key="8">
    <source>
        <dbReference type="PROSITE-ProRule" id="PRU00175"/>
    </source>
</evidence>
<evidence type="ECO:0000256" key="4">
    <source>
        <dbReference type="ARBA" id="ARBA00022771"/>
    </source>
</evidence>
<dbReference type="PANTHER" id="PTHR46539">
    <property type="entry name" value="E3 UBIQUITIN-PROTEIN LIGASE ATL42"/>
    <property type="match status" value="1"/>
</dbReference>
<dbReference type="EMBL" id="QKKF02022000">
    <property type="protein sequence ID" value="RZF38660.1"/>
    <property type="molecule type" value="Genomic_DNA"/>
</dbReference>
<dbReference type="Gene3D" id="3.30.40.10">
    <property type="entry name" value="Zinc/RING finger domain, C3HC4 (zinc finger)"/>
    <property type="match status" value="1"/>
</dbReference>
<evidence type="ECO:0000256" key="9">
    <source>
        <dbReference type="SAM" id="Phobius"/>
    </source>
</evidence>
<dbReference type="GO" id="GO:0008270">
    <property type="term" value="F:zinc ion binding"/>
    <property type="evidence" value="ECO:0007669"/>
    <property type="project" value="UniProtKB-KW"/>
</dbReference>
<evidence type="ECO:0000313" key="11">
    <source>
        <dbReference type="EMBL" id="RZF38660.1"/>
    </source>
</evidence>
<proteinExistence type="predicted"/>
<dbReference type="STRING" id="195883.A0A482X030"/>
<dbReference type="InterPro" id="IPR013083">
    <property type="entry name" value="Znf_RING/FYVE/PHD"/>
</dbReference>
<evidence type="ECO:0000256" key="5">
    <source>
        <dbReference type="ARBA" id="ARBA00022833"/>
    </source>
</evidence>
<dbReference type="CDD" id="cd16668">
    <property type="entry name" value="RING-H2_RNF130-like"/>
    <property type="match status" value="1"/>
</dbReference>
<keyword evidence="5" id="KW-0862">Zinc</keyword>
<comment type="subcellular location">
    <subcellularLocation>
        <location evidence="1">Membrane</location>
        <topology evidence="1">Single-pass membrane protein</topology>
    </subcellularLocation>
</comment>
<keyword evidence="12" id="KW-1185">Reference proteome</keyword>
<evidence type="ECO:0000256" key="2">
    <source>
        <dbReference type="ARBA" id="ARBA00022692"/>
    </source>
</evidence>
<keyword evidence="7 9" id="KW-0472">Membrane</keyword>
<dbReference type="FunFam" id="3.30.40.10:FF:000009">
    <property type="entry name" value="E3 ubiquitin-protein ligase RNF130"/>
    <property type="match status" value="1"/>
</dbReference>
<dbReference type="PROSITE" id="PS50089">
    <property type="entry name" value="ZF_RING_2"/>
    <property type="match status" value="1"/>
</dbReference>
<feature type="domain" description="RING-type" evidence="10">
    <location>
        <begin position="262"/>
        <end position="303"/>
    </location>
</feature>
<dbReference type="SMR" id="A0A482X030"/>
<dbReference type="SMART" id="SM00184">
    <property type="entry name" value="RING"/>
    <property type="match status" value="1"/>
</dbReference>
<keyword evidence="2 9" id="KW-0812">Transmembrane</keyword>
<dbReference type="Proteomes" id="UP000291343">
    <property type="component" value="Unassembled WGS sequence"/>
</dbReference>
<dbReference type="AlphaFoldDB" id="A0A482X030"/>
<dbReference type="SUPFAM" id="SSF57850">
    <property type="entry name" value="RING/U-box"/>
    <property type="match status" value="1"/>
</dbReference>
<dbReference type="InterPro" id="IPR001841">
    <property type="entry name" value="Znf_RING"/>
</dbReference>
<dbReference type="Gene3D" id="3.50.30.30">
    <property type="match status" value="1"/>
</dbReference>
<name>A0A482X030_LAOST</name>
<dbReference type="OrthoDB" id="5357315at2759"/>
<dbReference type="FunCoup" id="A0A482X030">
    <property type="interactions" value="1081"/>
</dbReference>
<dbReference type="InterPro" id="IPR003137">
    <property type="entry name" value="PA_domain"/>
</dbReference>
<keyword evidence="4 8" id="KW-0863">Zinc-finger</keyword>
<accession>A0A482X030</accession>
<dbReference type="InParanoid" id="A0A482X030"/>
<evidence type="ECO:0000256" key="7">
    <source>
        <dbReference type="ARBA" id="ARBA00023136"/>
    </source>
</evidence>
<dbReference type="PANTHER" id="PTHR46539:SF23">
    <property type="entry name" value="RING-TYPE DOMAIN-CONTAINING PROTEIN"/>
    <property type="match status" value="1"/>
</dbReference>
<organism evidence="11 12">
    <name type="scientific">Laodelphax striatellus</name>
    <name type="common">Small brown planthopper</name>
    <name type="synonym">Delphax striatella</name>
    <dbReference type="NCBI Taxonomy" id="195883"/>
    <lineage>
        <taxon>Eukaryota</taxon>
        <taxon>Metazoa</taxon>
        <taxon>Ecdysozoa</taxon>
        <taxon>Arthropoda</taxon>
        <taxon>Hexapoda</taxon>
        <taxon>Insecta</taxon>
        <taxon>Pterygota</taxon>
        <taxon>Neoptera</taxon>
        <taxon>Paraneoptera</taxon>
        <taxon>Hemiptera</taxon>
        <taxon>Auchenorrhyncha</taxon>
        <taxon>Fulgoroidea</taxon>
        <taxon>Delphacidae</taxon>
        <taxon>Criomorphinae</taxon>
        <taxon>Laodelphax</taxon>
    </lineage>
</organism>
<dbReference type="Pfam" id="PF02225">
    <property type="entry name" value="PA"/>
    <property type="match status" value="1"/>
</dbReference>
<sequence length="432" mass="48318">TTDSCTTDWIRQSLDNGENSVTADSYTTAFINVTFRDPSTGRWHSETDEIGKFGGYHVGTAAGLLVHVIDVNGELNTGCSLPLRSGPAPGFLIPSEPWIALVKRGGCNFQVKVDHALRHNASGVIVYNDRDKASLEKMKLAPNGNHNISAVFTYKWVGEELVRLMENGTRVYTHISIASRCTKPFNSINRTSVMLVSISFIVLMIISMCWLVFYYVQRFRYIHAKDRLSRRLCTAAKKALSKIPTKHIKSEDKEIQGEGECCAICIEPYKTSEVVRILPCKHEFHRSCIDPWLLEHRTCPMCKMDILKHYGFVFTGSQESILHMDIEEAVSDSESIHQRTSLSPVPHIIQGLSMQLTPDLLSHVSRASTPDEYSPALPGPSYEFPTENQACLPESGMHLTTSKSEFLPPKQSSQIRRSISLDNCDLPTNIGQ</sequence>